<evidence type="ECO:0000256" key="1">
    <source>
        <dbReference type="SAM" id="SignalP"/>
    </source>
</evidence>
<dbReference type="InterPro" id="IPR053147">
    <property type="entry name" value="Hsp_HslJ-like"/>
</dbReference>
<dbReference type="Proteomes" id="UP000634004">
    <property type="component" value="Unassembled WGS sequence"/>
</dbReference>
<dbReference type="Pfam" id="PF03724">
    <property type="entry name" value="META"/>
    <property type="match status" value="1"/>
</dbReference>
<dbReference type="InterPro" id="IPR038670">
    <property type="entry name" value="HslJ-like_sf"/>
</dbReference>
<feature type="signal peptide" evidence="1">
    <location>
        <begin position="1"/>
        <end position="25"/>
    </location>
</feature>
<name>A0A8J3G2F2_9PROT</name>
<protein>
    <submittedName>
        <fullName evidence="3">Heat-shock protein HslJ</fullName>
    </submittedName>
</protein>
<dbReference type="EMBL" id="BMZH01000005">
    <property type="protein sequence ID" value="GHA93727.1"/>
    <property type="molecule type" value="Genomic_DNA"/>
</dbReference>
<accession>A0A8J3G2F2</accession>
<dbReference type="PROSITE" id="PS51257">
    <property type="entry name" value="PROKAR_LIPOPROTEIN"/>
    <property type="match status" value="1"/>
</dbReference>
<sequence>MIGRVVGSLVLMVALGACQKAISHAANRPLATLAGTEWGPIQGGVDQFVAFKSEGEVVGSGGCNNFFGSFTQNGRLITFGPLASTKKACPPPIMDAERDFLQLLEQVRAVDATFKELTLYGEDNQVLTTLRRRDWD</sequence>
<organism evidence="3 4">
    <name type="scientific">Algimonas arctica</name>
    <dbReference type="NCBI Taxonomy" id="1479486"/>
    <lineage>
        <taxon>Bacteria</taxon>
        <taxon>Pseudomonadati</taxon>
        <taxon>Pseudomonadota</taxon>
        <taxon>Alphaproteobacteria</taxon>
        <taxon>Maricaulales</taxon>
        <taxon>Robiginitomaculaceae</taxon>
        <taxon>Algimonas</taxon>
    </lineage>
</organism>
<keyword evidence="4" id="KW-1185">Reference proteome</keyword>
<dbReference type="PANTHER" id="PTHR35535:SF1">
    <property type="entry name" value="HEAT SHOCK PROTEIN HSLJ"/>
    <property type="match status" value="1"/>
</dbReference>
<reference evidence="3" key="1">
    <citation type="journal article" date="2014" name="Int. J. Syst. Evol. Microbiol.">
        <title>Complete genome sequence of Corynebacterium casei LMG S-19264T (=DSM 44701T), isolated from a smear-ripened cheese.</title>
        <authorList>
            <consortium name="US DOE Joint Genome Institute (JGI-PGF)"/>
            <person name="Walter F."/>
            <person name="Albersmeier A."/>
            <person name="Kalinowski J."/>
            <person name="Ruckert C."/>
        </authorList>
    </citation>
    <scope>NUCLEOTIDE SEQUENCE</scope>
    <source>
        <strain evidence="3">KCTC 32513</strain>
    </source>
</reference>
<keyword evidence="1" id="KW-0732">Signal</keyword>
<feature type="chain" id="PRO_5035272520" evidence="1">
    <location>
        <begin position="26"/>
        <end position="136"/>
    </location>
</feature>
<evidence type="ECO:0000313" key="4">
    <source>
        <dbReference type="Proteomes" id="UP000634004"/>
    </source>
</evidence>
<reference evidence="3" key="2">
    <citation type="submission" date="2020-09" db="EMBL/GenBank/DDBJ databases">
        <authorList>
            <person name="Sun Q."/>
            <person name="Kim S."/>
        </authorList>
    </citation>
    <scope>NUCLEOTIDE SEQUENCE</scope>
    <source>
        <strain evidence="3">KCTC 32513</strain>
    </source>
</reference>
<dbReference type="RefSeq" id="WP_189497200.1">
    <property type="nucleotide sequence ID" value="NZ_BMZH01000005.1"/>
</dbReference>
<gene>
    <name evidence="3" type="ORF">GCM10009069_16020</name>
</gene>
<evidence type="ECO:0000259" key="2">
    <source>
        <dbReference type="Pfam" id="PF03724"/>
    </source>
</evidence>
<evidence type="ECO:0000313" key="3">
    <source>
        <dbReference type="EMBL" id="GHA93727.1"/>
    </source>
</evidence>
<dbReference type="AlphaFoldDB" id="A0A8J3G2F2"/>
<proteinExistence type="predicted"/>
<dbReference type="Gene3D" id="2.40.128.270">
    <property type="match status" value="1"/>
</dbReference>
<dbReference type="PANTHER" id="PTHR35535">
    <property type="entry name" value="HEAT SHOCK PROTEIN HSLJ"/>
    <property type="match status" value="1"/>
</dbReference>
<feature type="domain" description="DUF306" evidence="2">
    <location>
        <begin position="41"/>
        <end position="130"/>
    </location>
</feature>
<comment type="caution">
    <text evidence="3">The sequence shown here is derived from an EMBL/GenBank/DDBJ whole genome shotgun (WGS) entry which is preliminary data.</text>
</comment>
<dbReference type="InterPro" id="IPR005184">
    <property type="entry name" value="DUF306_Meta_HslJ"/>
</dbReference>